<evidence type="ECO:0000313" key="1">
    <source>
        <dbReference type="EMBL" id="EKC78867.1"/>
    </source>
</evidence>
<accession>K1U0P2</accession>
<reference evidence="1" key="1">
    <citation type="journal article" date="2013" name="Environ. Microbiol.">
        <title>Microbiota from the distal guts of lean and obese adolescents exhibit partial functional redundancy besides clear differences in community structure.</title>
        <authorList>
            <person name="Ferrer M."/>
            <person name="Ruiz A."/>
            <person name="Lanza F."/>
            <person name="Haange S.B."/>
            <person name="Oberbach A."/>
            <person name="Till H."/>
            <person name="Bargiela R."/>
            <person name="Campoy C."/>
            <person name="Segura M.T."/>
            <person name="Richter M."/>
            <person name="von Bergen M."/>
            <person name="Seifert J."/>
            <person name="Suarez A."/>
        </authorList>
    </citation>
    <scope>NUCLEOTIDE SEQUENCE</scope>
</reference>
<name>K1U0P2_9ZZZZ</name>
<proteinExistence type="predicted"/>
<organism evidence="1">
    <name type="scientific">human gut metagenome</name>
    <dbReference type="NCBI Taxonomy" id="408170"/>
    <lineage>
        <taxon>unclassified sequences</taxon>
        <taxon>metagenomes</taxon>
        <taxon>organismal metagenomes</taxon>
    </lineage>
</organism>
<comment type="caution">
    <text evidence="1">The sequence shown here is derived from an EMBL/GenBank/DDBJ whole genome shotgun (WGS) entry which is preliminary data.</text>
</comment>
<sequence>MKIVNYIVSAALCTLSLSSCTDLSETLYDQVASENYYNTKQDVIRATFRPFEHAF</sequence>
<dbReference type="EMBL" id="AJWY01002033">
    <property type="protein sequence ID" value="EKC78867.1"/>
    <property type="molecule type" value="Genomic_DNA"/>
</dbReference>
<gene>
    <name evidence="1" type="ORF">LEA_03042</name>
</gene>
<protein>
    <submittedName>
        <fullName evidence="1">Secreted protein</fullName>
    </submittedName>
</protein>
<dbReference type="AlphaFoldDB" id="K1U0P2"/>
<dbReference type="PROSITE" id="PS51257">
    <property type="entry name" value="PROKAR_LIPOPROTEIN"/>
    <property type="match status" value="1"/>
</dbReference>
<feature type="non-terminal residue" evidence="1">
    <location>
        <position position="55"/>
    </location>
</feature>